<dbReference type="InterPro" id="IPR036250">
    <property type="entry name" value="AcylCo_DH-like_C"/>
</dbReference>
<dbReference type="GO" id="GO:0050660">
    <property type="term" value="F:flavin adenine dinucleotide binding"/>
    <property type="evidence" value="ECO:0007669"/>
    <property type="project" value="InterPro"/>
</dbReference>
<evidence type="ECO:0000259" key="7">
    <source>
        <dbReference type="Pfam" id="PF02771"/>
    </source>
</evidence>
<sequence length="356" mass="37174">MPATATEERAEALRMIRDSAAVVVPPDGGLGRVRGLRFTLPGIDPAVWRSMGAMGWIGLRLPEEAGGAGLGMAEACALLEELGRALVPEPLVAGALSARLLAAGGDTALLPALLAGESLVLTAWQQSADSLEAPGDREGARLFIPMAAAAQAFLLPVREGGALALYAVEGVRPETRRTQDGGHVGSLLPDLAAARRVAPNVGEAMALALDEAALGTAAYLLGLMERCFAMTLDYLRQRQQFGKPLGSFQALQHRAADLKIQLVLTRASVEGAAAELDAGATGDARRALVSRAKARAAEAAMRVTREAVQLHGAIGYTDEYDIGLFLRKAMVIANAFGSAALHRARYMRCASHPGAA</sequence>
<gene>
    <name evidence="8" type="ORF">EAH89_15075</name>
</gene>
<dbReference type="InterPro" id="IPR009075">
    <property type="entry name" value="AcylCo_DH/oxidase_C"/>
</dbReference>
<evidence type="ECO:0000259" key="6">
    <source>
        <dbReference type="Pfam" id="PF00441"/>
    </source>
</evidence>
<dbReference type="InterPro" id="IPR009100">
    <property type="entry name" value="AcylCoA_DH/oxidase_NM_dom_sf"/>
</dbReference>
<evidence type="ECO:0000313" key="8">
    <source>
        <dbReference type="EMBL" id="TPG53766.1"/>
    </source>
</evidence>
<protein>
    <submittedName>
        <fullName evidence="8">Acyl-CoA dehydrogenase</fullName>
    </submittedName>
</protein>
<dbReference type="Gene3D" id="1.10.540.10">
    <property type="entry name" value="Acyl-CoA dehydrogenase/oxidase, N-terminal domain"/>
    <property type="match status" value="1"/>
</dbReference>
<dbReference type="Pfam" id="PF00441">
    <property type="entry name" value="Acyl-CoA_dh_1"/>
    <property type="match status" value="1"/>
</dbReference>
<dbReference type="RefSeq" id="WP_140884529.1">
    <property type="nucleotide sequence ID" value="NZ_RCZP01000014.1"/>
</dbReference>
<keyword evidence="9" id="KW-1185">Reference proteome</keyword>
<evidence type="ECO:0000256" key="4">
    <source>
        <dbReference type="ARBA" id="ARBA00022827"/>
    </source>
</evidence>
<evidence type="ECO:0000256" key="5">
    <source>
        <dbReference type="ARBA" id="ARBA00023002"/>
    </source>
</evidence>
<dbReference type="Proteomes" id="UP000317078">
    <property type="component" value="Unassembled WGS sequence"/>
</dbReference>
<comment type="similarity">
    <text evidence="2">Belongs to the acyl-CoA dehydrogenase family.</text>
</comment>
<evidence type="ECO:0000256" key="1">
    <source>
        <dbReference type="ARBA" id="ARBA00001974"/>
    </source>
</evidence>
<proteinExistence type="inferred from homology"/>
<dbReference type="OrthoDB" id="7328575at2"/>
<dbReference type="PANTHER" id="PTHR43884">
    <property type="entry name" value="ACYL-COA DEHYDROGENASE"/>
    <property type="match status" value="1"/>
</dbReference>
<reference evidence="8 9" key="1">
    <citation type="journal article" date="2019" name="Environ. Microbiol.">
        <title>Species interactions and distinct microbial communities in high Arctic permafrost affected cryosols are associated with the CH4 and CO2 gas fluxes.</title>
        <authorList>
            <person name="Altshuler I."/>
            <person name="Hamel J."/>
            <person name="Turney S."/>
            <person name="Magnuson E."/>
            <person name="Levesque R."/>
            <person name="Greer C."/>
            <person name="Whyte L.G."/>
        </authorList>
    </citation>
    <scope>NUCLEOTIDE SEQUENCE [LARGE SCALE GENOMIC DNA]</scope>
    <source>
        <strain evidence="8 9">S9.3B</strain>
    </source>
</reference>
<dbReference type="EMBL" id="RCZP01000014">
    <property type="protein sequence ID" value="TPG53766.1"/>
    <property type="molecule type" value="Genomic_DNA"/>
</dbReference>
<comment type="caution">
    <text evidence="8">The sequence shown here is derived from an EMBL/GenBank/DDBJ whole genome shotgun (WGS) entry which is preliminary data.</text>
</comment>
<dbReference type="SUPFAM" id="SSF47203">
    <property type="entry name" value="Acyl-CoA dehydrogenase C-terminal domain-like"/>
    <property type="match status" value="1"/>
</dbReference>
<dbReference type="AlphaFoldDB" id="A0A502FXH4"/>
<dbReference type="GO" id="GO:0003995">
    <property type="term" value="F:acyl-CoA dehydrogenase activity"/>
    <property type="evidence" value="ECO:0007669"/>
    <property type="project" value="TreeGrafter"/>
</dbReference>
<keyword evidence="4" id="KW-0274">FAD</keyword>
<comment type="cofactor">
    <cofactor evidence="1">
        <name>FAD</name>
        <dbReference type="ChEBI" id="CHEBI:57692"/>
    </cofactor>
</comment>
<evidence type="ECO:0000256" key="2">
    <source>
        <dbReference type="ARBA" id="ARBA00009347"/>
    </source>
</evidence>
<evidence type="ECO:0000313" key="9">
    <source>
        <dbReference type="Proteomes" id="UP000317078"/>
    </source>
</evidence>
<dbReference type="Gene3D" id="1.20.140.10">
    <property type="entry name" value="Butyryl-CoA Dehydrogenase, subunit A, domain 3"/>
    <property type="match status" value="1"/>
</dbReference>
<accession>A0A502FXH4</accession>
<feature type="domain" description="Acyl-CoA dehydrogenase/oxidase N-terminal" evidence="7">
    <location>
        <begin position="43"/>
        <end position="105"/>
    </location>
</feature>
<name>A0A502FXH4_9PROT</name>
<dbReference type="InterPro" id="IPR037069">
    <property type="entry name" value="AcylCoA_DH/ox_N_sf"/>
</dbReference>
<dbReference type="Pfam" id="PF02771">
    <property type="entry name" value="Acyl-CoA_dh_N"/>
    <property type="match status" value="1"/>
</dbReference>
<keyword evidence="5" id="KW-0560">Oxidoreductase</keyword>
<feature type="domain" description="Acyl-CoA dehydrogenase/oxidase C-terminal" evidence="6">
    <location>
        <begin position="207"/>
        <end position="345"/>
    </location>
</feature>
<dbReference type="InterPro" id="IPR013786">
    <property type="entry name" value="AcylCoA_DH/ox_N"/>
</dbReference>
<evidence type="ECO:0000256" key="3">
    <source>
        <dbReference type="ARBA" id="ARBA00022630"/>
    </source>
</evidence>
<dbReference type="SUPFAM" id="SSF56645">
    <property type="entry name" value="Acyl-CoA dehydrogenase NM domain-like"/>
    <property type="match status" value="1"/>
</dbReference>
<organism evidence="8 9">
    <name type="scientific">Muricoccus nepalensis</name>
    <dbReference type="NCBI Taxonomy" id="1854500"/>
    <lineage>
        <taxon>Bacteria</taxon>
        <taxon>Pseudomonadati</taxon>
        <taxon>Pseudomonadota</taxon>
        <taxon>Alphaproteobacteria</taxon>
        <taxon>Acetobacterales</taxon>
        <taxon>Roseomonadaceae</taxon>
        <taxon>Muricoccus</taxon>
    </lineage>
</organism>
<keyword evidence="3" id="KW-0285">Flavoprotein</keyword>
<dbReference type="PANTHER" id="PTHR43884:SF20">
    <property type="entry name" value="ACYL-COA DEHYDROGENASE FADE28"/>
    <property type="match status" value="1"/>
</dbReference>